<comment type="caution">
    <text evidence="6">The sequence shown here is derived from an EMBL/GenBank/DDBJ whole genome shotgun (WGS) entry which is preliminary data.</text>
</comment>
<dbReference type="SUPFAM" id="SSF53649">
    <property type="entry name" value="Alkaline phosphatase-like"/>
    <property type="match status" value="1"/>
</dbReference>
<keyword evidence="2" id="KW-0479">Metal-binding</keyword>
<evidence type="ECO:0000313" key="6">
    <source>
        <dbReference type="EMBL" id="GBG26528.1"/>
    </source>
</evidence>
<proteinExistence type="inferred from homology"/>
<accession>A0A2R5G9W6</accession>
<dbReference type="Pfam" id="PF00884">
    <property type="entry name" value="Sulfatase"/>
    <property type="match status" value="1"/>
</dbReference>
<evidence type="ECO:0000256" key="2">
    <source>
        <dbReference type="ARBA" id="ARBA00022723"/>
    </source>
</evidence>
<feature type="domain" description="Sulfatase N-terminal" evidence="5">
    <location>
        <begin position="1"/>
        <end position="352"/>
    </location>
</feature>
<evidence type="ECO:0000256" key="1">
    <source>
        <dbReference type="ARBA" id="ARBA00008779"/>
    </source>
</evidence>
<dbReference type="EMBL" id="BEYU01000021">
    <property type="protein sequence ID" value="GBG26528.1"/>
    <property type="molecule type" value="Genomic_DNA"/>
</dbReference>
<dbReference type="InParanoid" id="A0A2R5G9W6"/>
<dbReference type="Proteomes" id="UP000241890">
    <property type="component" value="Unassembled WGS sequence"/>
</dbReference>
<evidence type="ECO:0000313" key="7">
    <source>
        <dbReference type="Proteomes" id="UP000241890"/>
    </source>
</evidence>
<dbReference type="Gene3D" id="3.40.720.10">
    <property type="entry name" value="Alkaline Phosphatase, subunit A"/>
    <property type="match status" value="1"/>
</dbReference>
<keyword evidence="3" id="KW-0378">Hydrolase</keyword>
<protein>
    <submittedName>
        <fullName evidence="6">Arylsulfatase</fullName>
    </submittedName>
</protein>
<evidence type="ECO:0000256" key="4">
    <source>
        <dbReference type="ARBA" id="ARBA00022837"/>
    </source>
</evidence>
<dbReference type="InterPro" id="IPR050738">
    <property type="entry name" value="Sulfatase"/>
</dbReference>
<reference evidence="6 7" key="1">
    <citation type="submission" date="2017-12" db="EMBL/GenBank/DDBJ databases">
        <title>Sequencing, de novo assembly and annotation of complete genome of a new Thraustochytrid species, strain FCC1311.</title>
        <authorList>
            <person name="Sedici K."/>
            <person name="Godart F."/>
            <person name="Aiese Cigliano R."/>
            <person name="Sanseverino W."/>
            <person name="Barakat M."/>
            <person name="Ortet P."/>
            <person name="Marechal E."/>
            <person name="Cagnac O."/>
            <person name="Amato A."/>
        </authorList>
    </citation>
    <scope>NUCLEOTIDE SEQUENCE [LARGE SCALE GENOMIC DNA]</scope>
</reference>
<dbReference type="GO" id="GO:0046872">
    <property type="term" value="F:metal ion binding"/>
    <property type="evidence" value="ECO:0007669"/>
    <property type="project" value="UniProtKB-KW"/>
</dbReference>
<gene>
    <name evidence="6" type="ORF">FCC1311_027492</name>
</gene>
<comment type="similarity">
    <text evidence="1">Belongs to the sulfatase family.</text>
</comment>
<dbReference type="PANTHER" id="PTHR42693:SF53">
    <property type="entry name" value="ENDO-4-O-SULFATASE"/>
    <property type="match status" value="1"/>
</dbReference>
<dbReference type="PROSITE" id="PS00149">
    <property type="entry name" value="SULFATASE_2"/>
    <property type="match status" value="1"/>
</dbReference>
<dbReference type="PROSITE" id="PS00523">
    <property type="entry name" value="SULFATASE_1"/>
    <property type="match status" value="1"/>
</dbReference>
<dbReference type="AlphaFoldDB" id="A0A2R5G9W6"/>
<dbReference type="InterPro" id="IPR017850">
    <property type="entry name" value="Alkaline_phosphatase_core_sf"/>
</dbReference>
<dbReference type="InterPro" id="IPR024607">
    <property type="entry name" value="Sulfatase_CS"/>
</dbReference>
<dbReference type="OrthoDB" id="195633at2759"/>
<dbReference type="GO" id="GO:0004065">
    <property type="term" value="F:arylsulfatase activity"/>
    <property type="evidence" value="ECO:0007669"/>
    <property type="project" value="TreeGrafter"/>
</dbReference>
<sequence length="356" mass="39557">MPNYESVAANGVDFTNGHSHASLCSPSRYTLLTGQYYFRANPNRNVVQPDHAPFINETVNTFPGMLQDEGYKTYMVGKWHVGMDMPDDLATGEIYGGPLDGGFDRYFGIAASMGFPYLSYIQDRTFTEVPDHYTIKEAAAIQSCPGGLACKTWGLGTCLEASFENLTGCGSSSMWRTVEEGSWHKTVGKTFDPHYVLSNLTSAATSYIEHHVNQYGSDVPFFLYMAMTGDHLPHTPHPDWEGTTDYGWYADLLEELDYRLGQTIDVLTKHNLLNDTLLIVTSDNGPEAKGKYVRTGLTSTDVYAGQKTDLQEGGNRIPFIVQWPNVMPKGITFDYAISQVDFFRTFADMLGISLPS</sequence>
<dbReference type="InterPro" id="IPR000917">
    <property type="entry name" value="Sulfatase_N"/>
</dbReference>
<organism evidence="6 7">
    <name type="scientific">Hondaea fermentalgiana</name>
    <dbReference type="NCBI Taxonomy" id="2315210"/>
    <lineage>
        <taxon>Eukaryota</taxon>
        <taxon>Sar</taxon>
        <taxon>Stramenopiles</taxon>
        <taxon>Bigyra</taxon>
        <taxon>Labyrinthulomycetes</taxon>
        <taxon>Thraustochytrida</taxon>
        <taxon>Thraustochytriidae</taxon>
        <taxon>Hondaea</taxon>
    </lineage>
</organism>
<evidence type="ECO:0000259" key="5">
    <source>
        <dbReference type="Pfam" id="PF00884"/>
    </source>
</evidence>
<keyword evidence="4" id="KW-0106">Calcium</keyword>
<evidence type="ECO:0000256" key="3">
    <source>
        <dbReference type="ARBA" id="ARBA00022801"/>
    </source>
</evidence>
<name>A0A2R5G9W6_9STRA</name>
<dbReference type="PANTHER" id="PTHR42693">
    <property type="entry name" value="ARYLSULFATASE FAMILY MEMBER"/>
    <property type="match status" value="1"/>
</dbReference>
<keyword evidence="7" id="KW-1185">Reference proteome</keyword>